<evidence type="ECO:0000256" key="1">
    <source>
        <dbReference type="SAM" id="SignalP"/>
    </source>
</evidence>
<feature type="signal peptide" evidence="1">
    <location>
        <begin position="1"/>
        <end position="27"/>
    </location>
</feature>
<comment type="caution">
    <text evidence="3">The sequence shown here is derived from an EMBL/GenBank/DDBJ whole genome shotgun (WGS) entry which is preliminary data.</text>
</comment>
<evidence type="ECO:0000313" key="3">
    <source>
        <dbReference type="EMBL" id="GAA4468124.1"/>
    </source>
</evidence>
<organism evidence="3 4">
    <name type="scientific">Novipirellula rosea</name>
    <dbReference type="NCBI Taxonomy" id="1031540"/>
    <lineage>
        <taxon>Bacteria</taxon>
        <taxon>Pseudomonadati</taxon>
        <taxon>Planctomycetota</taxon>
        <taxon>Planctomycetia</taxon>
        <taxon>Pirellulales</taxon>
        <taxon>Pirellulaceae</taxon>
        <taxon>Novipirellula</taxon>
    </lineage>
</organism>
<dbReference type="Proteomes" id="UP001500840">
    <property type="component" value="Unassembled WGS sequence"/>
</dbReference>
<feature type="chain" id="PRO_5046061003" evidence="1">
    <location>
        <begin position="28"/>
        <end position="448"/>
    </location>
</feature>
<gene>
    <name evidence="3" type="ORF">GCM10023156_58860</name>
</gene>
<keyword evidence="1" id="KW-0732">Signal</keyword>
<dbReference type="RefSeq" id="WP_345327266.1">
    <property type="nucleotide sequence ID" value="NZ_BAABGA010000093.1"/>
</dbReference>
<dbReference type="PANTHER" id="PTHR34512">
    <property type="entry name" value="CELL SURFACE PROTEIN"/>
    <property type="match status" value="1"/>
</dbReference>
<keyword evidence="4" id="KW-1185">Reference proteome</keyword>
<protein>
    <submittedName>
        <fullName evidence="3">PQQ-binding-like beta-propeller repeat protein</fullName>
    </submittedName>
</protein>
<dbReference type="InterPro" id="IPR018391">
    <property type="entry name" value="PQQ_b-propeller_rpt"/>
</dbReference>
<sequence length="448" mass="48847">MTLRFLASHGMLAIAMITSTHLTVAFADSPWPQFRGTSGDGIVAGQSIPLHFSETENVTWKTELPGKAWSSPVIADGTIWLTTAIENMPNDDERIALLKQKDVEAKKFNQVAIAKSISLKLLAVDFASGKLRHTIDLTEIEAPDPIHSLNSYASPTPVIDGEHIYCHFGTFGTFCVDRTNREIVWSRTLPLEHGVGPGSSPFIFRDRLVLIQDGMDRQYVTALDKATGETAWETDRPELEAPSGEMKKSYCTPIAITDKQGREQLICMGSQWIVAYNPSDGSEIWKVYHGKGFSVVPRPVYGDGVVYFCTGFGKPMLIAVNVEGSGDVTDSHILWQVKKGIPAKPSPVLHDGLLYVIEDSGVASCFDVKNGEEVWKQRIGGKYSASPVLVGGHLLIGSHEGKVTLIQPGSEGKVVAENEVDGQIMASPAIVDNALILRTDKALYRIEG</sequence>
<dbReference type="Pfam" id="PF13360">
    <property type="entry name" value="PQQ_2"/>
    <property type="match status" value="2"/>
</dbReference>
<dbReference type="Gene3D" id="2.40.10.480">
    <property type="match status" value="1"/>
</dbReference>
<dbReference type="SMART" id="SM00564">
    <property type="entry name" value="PQQ"/>
    <property type="match status" value="3"/>
</dbReference>
<feature type="domain" description="Pyrrolo-quinoline quinone repeat" evidence="2">
    <location>
        <begin position="361"/>
        <end position="443"/>
    </location>
</feature>
<feature type="domain" description="Pyrrolo-quinoline quinone repeat" evidence="2">
    <location>
        <begin position="55"/>
        <end position="233"/>
    </location>
</feature>
<accession>A0ABP8NJ56</accession>
<dbReference type="InterPro" id="IPR015943">
    <property type="entry name" value="WD40/YVTN_repeat-like_dom_sf"/>
</dbReference>
<dbReference type="EMBL" id="BAABGA010000093">
    <property type="protein sequence ID" value="GAA4468124.1"/>
    <property type="molecule type" value="Genomic_DNA"/>
</dbReference>
<evidence type="ECO:0000313" key="4">
    <source>
        <dbReference type="Proteomes" id="UP001500840"/>
    </source>
</evidence>
<dbReference type="InterPro" id="IPR011047">
    <property type="entry name" value="Quinoprotein_ADH-like_sf"/>
</dbReference>
<dbReference type="InterPro" id="IPR002372">
    <property type="entry name" value="PQQ_rpt_dom"/>
</dbReference>
<evidence type="ECO:0000259" key="2">
    <source>
        <dbReference type="Pfam" id="PF13360"/>
    </source>
</evidence>
<dbReference type="SUPFAM" id="SSF50998">
    <property type="entry name" value="Quinoprotein alcohol dehydrogenase-like"/>
    <property type="match status" value="1"/>
</dbReference>
<dbReference type="PANTHER" id="PTHR34512:SF30">
    <property type="entry name" value="OUTER MEMBRANE PROTEIN ASSEMBLY FACTOR BAMB"/>
    <property type="match status" value="1"/>
</dbReference>
<reference evidence="4" key="1">
    <citation type="journal article" date="2019" name="Int. J. Syst. Evol. Microbiol.">
        <title>The Global Catalogue of Microorganisms (GCM) 10K type strain sequencing project: providing services to taxonomists for standard genome sequencing and annotation.</title>
        <authorList>
            <consortium name="The Broad Institute Genomics Platform"/>
            <consortium name="The Broad Institute Genome Sequencing Center for Infectious Disease"/>
            <person name="Wu L."/>
            <person name="Ma J."/>
        </authorList>
    </citation>
    <scope>NUCLEOTIDE SEQUENCE [LARGE SCALE GENOMIC DNA]</scope>
    <source>
        <strain evidence="4">JCM 17759</strain>
    </source>
</reference>
<proteinExistence type="predicted"/>
<dbReference type="Gene3D" id="2.130.10.10">
    <property type="entry name" value="YVTN repeat-like/Quinoprotein amine dehydrogenase"/>
    <property type="match status" value="2"/>
</dbReference>
<name>A0ABP8NJ56_9BACT</name>